<protein>
    <submittedName>
        <fullName evidence="7">Transporter substrate-binding domain-containing protein</fullName>
    </submittedName>
</protein>
<dbReference type="SUPFAM" id="SSF53850">
    <property type="entry name" value="Periplasmic binding protein-like II"/>
    <property type="match status" value="1"/>
</dbReference>
<accession>A0A6I3WDV5</accession>
<evidence type="ECO:0000256" key="1">
    <source>
        <dbReference type="ARBA" id="ARBA00004196"/>
    </source>
</evidence>
<dbReference type="GO" id="GO:0030313">
    <property type="term" value="C:cell envelope"/>
    <property type="evidence" value="ECO:0007669"/>
    <property type="project" value="UniProtKB-SubCell"/>
</dbReference>
<keyword evidence="3 5" id="KW-0732">Signal</keyword>
<reference evidence="7 8" key="1">
    <citation type="submission" date="2019-11" db="EMBL/GenBank/DDBJ databases">
        <title>Pseudomonas karstica sp. nov. and Pseudomonas spelaei sp. nov. from karst caves.</title>
        <authorList>
            <person name="Zeman M."/>
        </authorList>
    </citation>
    <scope>NUCLEOTIDE SEQUENCE [LARGE SCALE GENOMIC DNA]</scope>
    <source>
        <strain evidence="7 8">CCM 7893</strain>
    </source>
</reference>
<feature type="signal peptide" evidence="5">
    <location>
        <begin position="1"/>
        <end position="20"/>
    </location>
</feature>
<evidence type="ECO:0000256" key="3">
    <source>
        <dbReference type="ARBA" id="ARBA00022729"/>
    </source>
</evidence>
<evidence type="ECO:0000313" key="8">
    <source>
        <dbReference type="Proteomes" id="UP000438196"/>
    </source>
</evidence>
<dbReference type="Proteomes" id="UP000438196">
    <property type="component" value="Unassembled WGS sequence"/>
</dbReference>
<dbReference type="PROSITE" id="PS01039">
    <property type="entry name" value="SBP_BACTERIAL_3"/>
    <property type="match status" value="1"/>
</dbReference>
<dbReference type="OrthoDB" id="368476at2"/>
<comment type="similarity">
    <text evidence="2 4">Belongs to the bacterial solute-binding protein 3 family.</text>
</comment>
<dbReference type="EMBL" id="WNNK01000010">
    <property type="protein sequence ID" value="MUF05379.1"/>
    <property type="molecule type" value="Genomic_DNA"/>
</dbReference>
<dbReference type="AlphaFoldDB" id="A0A6I3WDV5"/>
<keyword evidence="8" id="KW-1185">Reference proteome</keyword>
<comment type="caution">
    <text evidence="7">The sequence shown here is derived from an EMBL/GenBank/DDBJ whole genome shotgun (WGS) entry which is preliminary data.</text>
</comment>
<evidence type="ECO:0000256" key="4">
    <source>
        <dbReference type="RuleBase" id="RU003744"/>
    </source>
</evidence>
<evidence type="ECO:0000256" key="5">
    <source>
        <dbReference type="SAM" id="SignalP"/>
    </source>
</evidence>
<dbReference type="Gene3D" id="3.40.190.10">
    <property type="entry name" value="Periplasmic binding protein-like II"/>
    <property type="match status" value="2"/>
</dbReference>
<proteinExistence type="inferred from homology"/>
<gene>
    <name evidence="7" type="ORF">GNF76_13585</name>
</gene>
<feature type="chain" id="PRO_5026015389" evidence="5">
    <location>
        <begin position="21"/>
        <end position="259"/>
    </location>
</feature>
<dbReference type="PANTHER" id="PTHR35936">
    <property type="entry name" value="MEMBRANE-BOUND LYTIC MUREIN TRANSGLYCOSYLASE F"/>
    <property type="match status" value="1"/>
</dbReference>
<evidence type="ECO:0000256" key="2">
    <source>
        <dbReference type="ARBA" id="ARBA00010333"/>
    </source>
</evidence>
<feature type="domain" description="Solute-binding protein family 3/N-terminal" evidence="6">
    <location>
        <begin position="31"/>
        <end position="250"/>
    </location>
</feature>
<dbReference type="PANTHER" id="PTHR35936:SF35">
    <property type="entry name" value="L-CYSTINE-BINDING PROTEIN TCYJ"/>
    <property type="match status" value="1"/>
</dbReference>
<name>A0A6I3WDV5_9PSED</name>
<organism evidence="7 8">
    <name type="scientific">Pseudomonas spelaei</name>
    <dbReference type="NCBI Taxonomy" id="1055469"/>
    <lineage>
        <taxon>Bacteria</taxon>
        <taxon>Pseudomonadati</taxon>
        <taxon>Pseudomonadota</taxon>
        <taxon>Gammaproteobacteria</taxon>
        <taxon>Pseudomonadales</taxon>
        <taxon>Pseudomonadaceae</taxon>
        <taxon>Pseudomonas</taxon>
    </lineage>
</organism>
<dbReference type="RefSeq" id="WP_155583661.1">
    <property type="nucleotide sequence ID" value="NZ_JBHSTH010000003.1"/>
</dbReference>
<dbReference type="Pfam" id="PF00497">
    <property type="entry name" value="SBP_bac_3"/>
    <property type="match status" value="1"/>
</dbReference>
<dbReference type="InterPro" id="IPR001638">
    <property type="entry name" value="Solute-binding_3/MltF_N"/>
</dbReference>
<evidence type="ECO:0000313" key="7">
    <source>
        <dbReference type="EMBL" id="MUF05379.1"/>
    </source>
</evidence>
<dbReference type="InterPro" id="IPR018313">
    <property type="entry name" value="SBP_3_CS"/>
</dbReference>
<sequence length="259" mass="28403">MRFLPGLLLLLPLVSPLAYAELIDDVFDRGELRIALEANTPPFNFKEGDKLTGFEVELGELLAKEMDVRASFVTIDGTDLLPGVESGRYDVAINHIAMTPELQDRFDFSEPYSYSNAQLIVRKQEKRPLASFEALKGKALGVAQGSQFVEQARTANGVDLRSYPDAKQPIKDVAEQQIDAAISDRLLIPYAIRDSQLPVKEGAALGPTLSLAIPFQKGNPAFKASLDKALQRVKADGRLTALSEKWFGMDASKPVAKVQ</sequence>
<evidence type="ECO:0000259" key="6">
    <source>
        <dbReference type="SMART" id="SM00062"/>
    </source>
</evidence>
<dbReference type="SMART" id="SM00062">
    <property type="entry name" value="PBPb"/>
    <property type="match status" value="1"/>
</dbReference>
<comment type="subcellular location">
    <subcellularLocation>
        <location evidence="1">Cell envelope</location>
    </subcellularLocation>
</comment>